<feature type="coiled-coil region" evidence="1">
    <location>
        <begin position="200"/>
        <end position="227"/>
    </location>
</feature>
<accession>A0A7C1NZK3</accession>
<evidence type="ECO:0000256" key="1">
    <source>
        <dbReference type="SAM" id="Coils"/>
    </source>
</evidence>
<proteinExistence type="predicted"/>
<comment type="caution">
    <text evidence="2">The sequence shown here is derived from an EMBL/GenBank/DDBJ whole genome shotgun (WGS) entry which is preliminary data.</text>
</comment>
<reference evidence="2" key="1">
    <citation type="journal article" date="2020" name="mSystems">
        <title>Genome- and Community-Level Interaction Insights into Carbon Utilization and Element Cycling Functions of Hydrothermarchaeota in Hydrothermal Sediment.</title>
        <authorList>
            <person name="Zhou Z."/>
            <person name="Liu Y."/>
            <person name="Xu W."/>
            <person name="Pan J."/>
            <person name="Luo Z.H."/>
            <person name="Li M."/>
        </authorList>
    </citation>
    <scope>NUCLEOTIDE SEQUENCE [LARGE SCALE GENOMIC DNA]</scope>
    <source>
        <strain evidence="2">HyVt-369</strain>
    </source>
</reference>
<name>A0A7C1NZK3_UNCC3</name>
<gene>
    <name evidence="2" type="ORF">ENI13_01455</name>
</gene>
<keyword evidence="1" id="KW-0175">Coiled coil</keyword>
<dbReference type="AlphaFoldDB" id="A0A7C1NZK3"/>
<dbReference type="EMBL" id="DRHL01000077">
    <property type="protein sequence ID" value="HEB13627.1"/>
    <property type="molecule type" value="Genomic_DNA"/>
</dbReference>
<evidence type="ECO:0000313" key="2">
    <source>
        <dbReference type="EMBL" id="HEB13627.1"/>
    </source>
</evidence>
<sequence>MKYEFKVGDKIMMKEDCWPRGDGPLKGKTYTLINHKRQVWIRTEEGKFCNCMDLWKLIREKKMKFKKGDKVRVADWASSNFKGGIDFVEDPNYDSNFPATIKLKNGFCVNPSEIQLIKEATMDLRARIEALEGWDKEADDILNDTGLEYSFDIYCKDDKKRWQIYLWKDNNIEGSECFYFATQCDKLQAFKKALLWLAEKAGKLEDKDKIKAEIREMRKRLIDLERKL</sequence>
<dbReference type="Proteomes" id="UP000885695">
    <property type="component" value="Unassembled WGS sequence"/>
</dbReference>
<organism evidence="2">
    <name type="scientific">candidate division CPR3 bacterium</name>
    <dbReference type="NCBI Taxonomy" id="2268181"/>
    <lineage>
        <taxon>Bacteria</taxon>
        <taxon>Bacteria division CPR3</taxon>
    </lineage>
</organism>
<protein>
    <submittedName>
        <fullName evidence="2">Uncharacterized protein</fullName>
    </submittedName>
</protein>